<feature type="transmembrane region" description="Helical" evidence="1">
    <location>
        <begin position="39"/>
        <end position="60"/>
    </location>
</feature>
<accession>A0AAU7JM72</accession>
<proteinExistence type="predicted"/>
<dbReference type="AlphaFoldDB" id="A0AAU7JM72"/>
<feature type="transmembrane region" description="Helical" evidence="1">
    <location>
        <begin position="106"/>
        <end position="126"/>
    </location>
</feature>
<reference evidence="2" key="1">
    <citation type="submission" date="2024-05" db="EMBL/GenBank/DDBJ databases">
        <authorList>
            <person name="Kim S."/>
            <person name="Heo J."/>
            <person name="Choi H."/>
            <person name="Choi Y."/>
            <person name="Kwon S.-W."/>
            <person name="Kim Y."/>
        </authorList>
    </citation>
    <scope>NUCLEOTIDE SEQUENCE</scope>
    <source>
        <strain evidence="2">KACC 23698</strain>
    </source>
</reference>
<dbReference type="EMBL" id="CP157484">
    <property type="protein sequence ID" value="XBO41482.1"/>
    <property type="molecule type" value="Genomic_DNA"/>
</dbReference>
<feature type="transmembrane region" description="Helical" evidence="1">
    <location>
        <begin position="358"/>
        <end position="380"/>
    </location>
</feature>
<name>A0AAU7JM72_9HYPH</name>
<evidence type="ECO:0008006" key="3">
    <source>
        <dbReference type="Google" id="ProtNLM"/>
    </source>
</evidence>
<feature type="transmembrane region" description="Helical" evidence="1">
    <location>
        <begin position="297"/>
        <end position="315"/>
    </location>
</feature>
<evidence type="ECO:0000256" key="1">
    <source>
        <dbReference type="SAM" id="Phobius"/>
    </source>
</evidence>
<feature type="transmembrane region" description="Helical" evidence="1">
    <location>
        <begin position="327"/>
        <end position="346"/>
    </location>
</feature>
<dbReference type="RefSeq" id="WP_406858336.1">
    <property type="nucleotide sequence ID" value="NZ_CP157484.1"/>
</dbReference>
<feature type="transmembrane region" description="Helical" evidence="1">
    <location>
        <begin position="386"/>
        <end position="407"/>
    </location>
</feature>
<feature type="transmembrane region" description="Helical" evidence="1">
    <location>
        <begin position="168"/>
        <end position="188"/>
    </location>
</feature>
<gene>
    <name evidence="2" type="ORF">ABEG18_12215</name>
</gene>
<feature type="transmembrane region" description="Helical" evidence="1">
    <location>
        <begin position="81"/>
        <end position="100"/>
    </location>
</feature>
<protein>
    <recommendedName>
        <fullName evidence="3">Oligosaccharide flippase family protein</fullName>
    </recommendedName>
</protein>
<keyword evidence="1" id="KW-0472">Membrane</keyword>
<keyword evidence="1" id="KW-0812">Transmembrane</keyword>
<organism evidence="2">
    <name type="scientific">Alsobacter sp. KACC 23698</name>
    <dbReference type="NCBI Taxonomy" id="3149229"/>
    <lineage>
        <taxon>Bacteria</taxon>
        <taxon>Pseudomonadati</taxon>
        <taxon>Pseudomonadota</taxon>
        <taxon>Alphaproteobacteria</taxon>
        <taxon>Hyphomicrobiales</taxon>
        <taxon>Alsobacteraceae</taxon>
        <taxon>Alsobacter</taxon>
    </lineage>
</organism>
<feature type="transmembrane region" description="Helical" evidence="1">
    <location>
        <begin position="138"/>
        <end position="162"/>
    </location>
</feature>
<sequence length="427" mass="43675">MTLAPRSRLSLLVVARVLGGAAGALPPVYAITFLDRASYGAAAADVAAAMLLCGPLGQFINQGYMRDALAAGRTGHSGPPAGAFLVHLFATLVVAAMALAAGTGVLAAPDACLVGGMSLFYLASRIQESHLIAAGRQLGAVVLVFILPPTLTCLFMAALQLAGMQDHFSVVAIGQLLAALVSVAAGAIRDPAYLGRLKYPRAPRTRDEWRSEGSAIVVFITHGAFLSAAEQVPVIALRLLGHSDVIPGFELARKIASVPGVIVHALFMQTVPRMIDAAHDCDWAALKAIIRRYTVRLATLGLVYALGAAAALALLQRFGIAANTLPLGLAAPLLAAAVIGATAAPFGGASLALRGEKWWVAGGGLGLAVECAVAFGVTAVAGPNAVAWAVLGQIVILHAVIVTGTIADLARLHGAKRFSPGAEPVEP</sequence>
<keyword evidence="1" id="KW-1133">Transmembrane helix</keyword>
<evidence type="ECO:0000313" key="2">
    <source>
        <dbReference type="EMBL" id="XBO41482.1"/>
    </source>
</evidence>